<evidence type="ECO:0000256" key="1">
    <source>
        <dbReference type="SAM" id="MobiDB-lite"/>
    </source>
</evidence>
<protein>
    <submittedName>
        <fullName evidence="2">Uncharacterized protein</fullName>
    </submittedName>
</protein>
<dbReference type="RefSeq" id="WP_239676420.1">
    <property type="nucleotide sequence ID" value="NZ_CP070499.1"/>
</dbReference>
<organism evidence="2 3">
    <name type="scientific">Natronosporangium hydrolyticum</name>
    <dbReference type="NCBI Taxonomy" id="2811111"/>
    <lineage>
        <taxon>Bacteria</taxon>
        <taxon>Bacillati</taxon>
        <taxon>Actinomycetota</taxon>
        <taxon>Actinomycetes</taxon>
        <taxon>Micromonosporales</taxon>
        <taxon>Micromonosporaceae</taxon>
        <taxon>Natronosporangium</taxon>
    </lineage>
</organism>
<name>A0A895YDP4_9ACTN</name>
<keyword evidence="3" id="KW-1185">Reference proteome</keyword>
<dbReference type="Proteomes" id="UP000662857">
    <property type="component" value="Chromosome"/>
</dbReference>
<dbReference type="KEGG" id="nhy:JQS43_22750"/>
<evidence type="ECO:0000313" key="3">
    <source>
        <dbReference type="Proteomes" id="UP000662857"/>
    </source>
</evidence>
<feature type="region of interest" description="Disordered" evidence="1">
    <location>
        <begin position="1"/>
        <end position="68"/>
    </location>
</feature>
<dbReference type="EMBL" id="CP070499">
    <property type="protein sequence ID" value="QSB14292.1"/>
    <property type="molecule type" value="Genomic_DNA"/>
</dbReference>
<gene>
    <name evidence="2" type="ORF">JQS43_22750</name>
</gene>
<evidence type="ECO:0000313" key="2">
    <source>
        <dbReference type="EMBL" id="QSB14292.1"/>
    </source>
</evidence>
<feature type="compositionally biased region" description="Polar residues" evidence="1">
    <location>
        <begin position="39"/>
        <end position="52"/>
    </location>
</feature>
<sequence>MSQPTHDSAADPEQPEQPESAEPLNRAERRAQQRGKKLGSSQEHGPSQQQGRPQPILSPRRAGRRGNR</sequence>
<proteinExistence type="predicted"/>
<dbReference type="AlphaFoldDB" id="A0A895YDP4"/>
<reference evidence="2" key="1">
    <citation type="submission" date="2021-02" db="EMBL/GenBank/DDBJ databases">
        <title>Natrosporangium hydrolyticum gen. nov., sp. nov, a haloalkaliphilic actinobacterium from a soda solonchak soil.</title>
        <authorList>
            <person name="Sorokin D.Y."/>
            <person name="Khijniak T.V."/>
            <person name="Zakharycheva A.P."/>
            <person name="Boueva O.V."/>
            <person name="Ariskina E.V."/>
            <person name="Hahnke R.L."/>
            <person name="Bunk B."/>
            <person name="Sproer C."/>
            <person name="Schumann P."/>
            <person name="Evtushenko L.I."/>
            <person name="Kublanov I.V."/>
        </authorList>
    </citation>
    <scope>NUCLEOTIDE SEQUENCE</scope>
    <source>
        <strain evidence="2">DSM 106523</strain>
    </source>
</reference>
<accession>A0A895YDP4</accession>